<dbReference type="Pfam" id="PF07331">
    <property type="entry name" value="TctB"/>
    <property type="match status" value="1"/>
</dbReference>
<evidence type="ECO:0000256" key="1">
    <source>
        <dbReference type="SAM" id="Phobius"/>
    </source>
</evidence>
<gene>
    <name evidence="3" type="ORF">G4Z14_13970</name>
</gene>
<proteinExistence type="predicted"/>
<dbReference type="InterPro" id="IPR009936">
    <property type="entry name" value="DUF1468"/>
</dbReference>
<keyword evidence="1" id="KW-0472">Membrane</keyword>
<keyword evidence="4" id="KW-1185">Reference proteome</keyword>
<dbReference type="AlphaFoldDB" id="A0A6M0QVH2"/>
<name>A0A6M0QVH2_9RHOB</name>
<dbReference type="Proteomes" id="UP000477782">
    <property type="component" value="Unassembled WGS sequence"/>
</dbReference>
<evidence type="ECO:0000313" key="3">
    <source>
        <dbReference type="EMBL" id="NEY91407.1"/>
    </source>
</evidence>
<evidence type="ECO:0000259" key="2">
    <source>
        <dbReference type="Pfam" id="PF07331"/>
    </source>
</evidence>
<comment type="caution">
    <text evidence="3">The sequence shown here is derived from an EMBL/GenBank/DDBJ whole genome shotgun (WGS) entry which is preliminary data.</text>
</comment>
<feature type="transmembrane region" description="Helical" evidence="1">
    <location>
        <begin position="12"/>
        <end position="33"/>
    </location>
</feature>
<reference evidence="3 4" key="1">
    <citation type="submission" date="2020-02" db="EMBL/GenBank/DDBJ databases">
        <authorList>
            <person name="Chen W.-M."/>
        </authorList>
    </citation>
    <scope>NUCLEOTIDE SEQUENCE [LARGE SCALE GENOMIC DNA]</scope>
    <source>
        <strain evidence="3 4">KMS-5</strain>
    </source>
</reference>
<keyword evidence="1" id="KW-1133">Transmembrane helix</keyword>
<feature type="transmembrane region" description="Helical" evidence="1">
    <location>
        <begin position="84"/>
        <end position="104"/>
    </location>
</feature>
<keyword evidence="1" id="KW-0812">Transmembrane</keyword>
<feature type="transmembrane region" description="Helical" evidence="1">
    <location>
        <begin position="53"/>
        <end position="72"/>
    </location>
</feature>
<feature type="transmembrane region" description="Helical" evidence="1">
    <location>
        <begin position="124"/>
        <end position="142"/>
    </location>
</feature>
<protein>
    <submittedName>
        <fullName evidence="3">Tripartite tricarboxylate transporter TctB family protein</fullName>
    </submittedName>
</protein>
<accession>A0A6M0QVH2</accession>
<feature type="domain" description="DUF1468" evidence="2">
    <location>
        <begin position="17"/>
        <end position="151"/>
    </location>
</feature>
<evidence type="ECO:0000313" key="4">
    <source>
        <dbReference type="Proteomes" id="UP000477782"/>
    </source>
</evidence>
<dbReference type="EMBL" id="JAAIVJ010000008">
    <property type="protein sequence ID" value="NEY91407.1"/>
    <property type="molecule type" value="Genomic_DNA"/>
</dbReference>
<organism evidence="3 4">
    <name type="scientific">Tabrizicola oligotrophica</name>
    <dbReference type="NCBI Taxonomy" id="2710650"/>
    <lineage>
        <taxon>Bacteria</taxon>
        <taxon>Pseudomonadati</taxon>
        <taxon>Pseudomonadota</taxon>
        <taxon>Alphaproteobacteria</taxon>
        <taxon>Rhodobacterales</taxon>
        <taxon>Paracoccaceae</taxon>
        <taxon>Tabrizicola</taxon>
    </lineage>
</organism>
<sequence>MSQGDFPARRPQGAAFAIAAGLAAVAGVLLWDAAGLKQDGGYAGVGPADVPRLVAYGLLLLSGFTVIAGLRGELPQPPRQAPAPVLWILGGLGLQLVLLHPVGFVPASALLFAMTARGFGQKPLWRNIAVGLVLALAVYAVFDRLLKLNLPGGPLEQLIFQG</sequence>
<dbReference type="RefSeq" id="WP_164626780.1">
    <property type="nucleotide sequence ID" value="NZ_JAAIVJ010000008.1"/>
</dbReference>